<accession>A0ABV0BF46</accession>
<dbReference type="RefSeq" id="WP_346248034.1">
    <property type="nucleotide sequence ID" value="NZ_JBDIZK010000011.1"/>
</dbReference>
<evidence type="ECO:0000256" key="2">
    <source>
        <dbReference type="PROSITE-ProRule" id="PRU00169"/>
    </source>
</evidence>
<evidence type="ECO:0000313" key="5">
    <source>
        <dbReference type="Proteomes" id="UP001427805"/>
    </source>
</evidence>
<dbReference type="PANTHER" id="PTHR44591">
    <property type="entry name" value="STRESS RESPONSE REGULATOR PROTEIN 1"/>
    <property type="match status" value="1"/>
</dbReference>
<dbReference type="EMBL" id="JBDIZK010000011">
    <property type="protein sequence ID" value="MEN3748992.1"/>
    <property type="molecule type" value="Genomic_DNA"/>
</dbReference>
<name>A0ABV0BF46_9SPHN</name>
<keyword evidence="5" id="KW-1185">Reference proteome</keyword>
<reference evidence="4 5" key="1">
    <citation type="submission" date="2024-05" db="EMBL/GenBank/DDBJ databases">
        <title>Sphingomonas sp. HF-S3 16S ribosomal RNA gene Genome sequencing and assembly.</title>
        <authorList>
            <person name="Lee H."/>
        </authorList>
    </citation>
    <scope>NUCLEOTIDE SEQUENCE [LARGE SCALE GENOMIC DNA]</scope>
    <source>
        <strain evidence="4 5">HF-S3</strain>
    </source>
</reference>
<feature type="modified residue" description="4-aspartylphosphate" evidence="2">
    <location>
        <position position="55"/>
    </location>
</feature>
<dbReference type="InterPro" id="IPR011006">
    <property type="entry name" value="CheY-like_superfamily"/>
</dbReference>
<evidence type="ECO:0000256" key="1">
    <source>
        <dbReference type="ARBA" id="ARBA00022553"/>
    </source>
</evidence>
<dbReference type="Proteomes" id="UP001427805">
    <property type="component" value="Unassembled WGS sequence"/>
</dbReference>
<dbReference type="InterPro" id="IPR001789">
    <property type="entry name" value="Sig_transdc_resp-reg_receiver"/>
</dbReference>
<protein>
    <submittedName>
        <fullName evidence="4">Response regulator</fullName>
    </submittedName>
</protein>
<comment type="caution">
    <text evidence="4">The sequence shown here is derived from an EMBL/GenBank/DDBJ whole genome shotgun (WGS) entry which is preliminary data.</text>
</comment>
<sequence>MPNKPLIAIVEDDDSLRPALIGFVRSLGYDGEGFISAEAFLDGDASTRADCLVSDYQLPGIDGIDLSTRMQGRLPVILVTARTERGIDVRAEAAGVRCLLRKPFDTDTLADCIRRALDS</sequence>
<dbReference type="Pfam" id="PF00072">
    <property type="entry name" value="Response_reg"/>
    <property type="match status" value="1"/>
</dbReference>
<dbReference type="PANTHER" id="PTHR44591:SF25">
    <property type="entry name" value="CHEMOTAXIS TWO-COMPONENT RESPONSE REGULATOR"/>
    <property type="match status" value="1"/>
</dbReference>
<dbReference type="PROSITE" id="PS50110">
    <property type="entry name" value="RESPONSE_REGULATORY"/>
    <property type="match status" value="1"/>
</dbReference>
<evidence type="ECO:0000259" key="3">
    <source>
        <dbReference type="PROSITE" id="PS50110"/>
    </source>
</evidence>
<dbReference type="SMART" id="SM00448">
    <property type="entry name" value="REC"/>
    <property type="match status" value="1"/>
</dbReference>
<evidence type="ECO:0000313" key="4">
    <source>
        <dbReference type="EMBL" id="MEN3748992.1"/>
    </source>
</evidence>
<gene>
    <name evidence="4" type="ORF">TPR58_17585</name>
</gene>
<feature type="domain" description="Response regulatory" evidence="3">
    <location>
        <begin position="6"/>
        <end position="117"/>
    </location>
</feature>
<proteinExistence type="predicted"/>
<dbReference type="Gene3D" id="3.40.50.2300">
    <property type="match status" value="1"/>
</dbReference>
<dbReference type="SUPFAM" id="SSF52172">
    <property type="entry name" value="CheY-like"/>
    <property type="match status" value="1"/>
</dbReference>
<organism evidence="4 5">
    <name type="scientific">Sphingomonas rustica</name>
    <dbReference type="NCBI Taxonomy" id="3103142"/>
    <lineage>
        <taxon>Bacteria</taxon>
        <taxon>Pseudomonadati</taxon>
        <taxon>Pseudomonadota</taxon>
        <taxon>Alphaproteobacteria</taxon>
        <taxon>Sphingomonadales</taxon>
        <taxon>Sphingomonadaceae</taxon>
        <taxon>Sphingomonas</taxon>
    </lineage>
</organism>
<dbReference type="InterPro" id="IPR050595">
    <property type="entry name" value="Bact_response_regulator"/>
</dbReference>
<keyword evidence="1 2" id="KW-0597">Phosphoprotein</keyword>